<proteinExistence type="predicted"/>
<keyword evidence="1" id="KW-0472">Membrane</keyword>
<evidence type="ECO:0000313" key="2">
    <source>
        <dbReference type="EMBL" id="KAG8237762.1"/>
    </source>
</evidence>
<keyword evidence="3" id="KW-1185">Reference proteome</keyword>
<protein>
    <recommendedName>
        <fullName evidence="4">Nose resistant to fluoxetine protein 6</fullName>
    </recommendedName>
</protein>
<feature type="transmembrane region" description="Helical" evidence="1">
    <location>
        <begin position="134"/>
        <end position="152"/>
    </location>
</feature>
<keyword evidence="1" id="KW-0812">Transmembrane</keyword>
<evidence type="ECO:0000256" key="1">
    <source>
        <dbReference type="SAM" id="Phobius"/>
    </source>
</evidence>
<feature type="transmembrane region" description="Helical" evidence="1">
    <location>
        <begin position="227"/>
        <end position="248"/>
    </location>
</feature>
<organism evidence="2 3">
    <name type="scientific">Ladona fulva</name>
    <name type="common">Scarce chaser dragonfly</name>
    <name type="synonym">Libellula fulva</name>
    <dbReference type="NCBI Taxonomy" id="123851"/>
    <lineage>
        <taxon>Eukaryota</taxon>
        <taxon>Metazoa</taxon>
        <taxon>Ecdysozoa</taxon>
        <taxon>Arthropoda</taxon>
        <taxon>Hexapoda</taxon>
        <taxon>Insecta</taxon>
        <taxon>Pterygota</taxon>
        <taxon>Palaeoptera</taxon>
        <taxon>Odonata</taxon>
        <taxon>Epiprocta</taxon>
        <taxon>Anisoptera</taxon>
        <taxon>Libelluloidea</taxon>
        <taxon>Libellulidae</taxon>
        <taxon>Ladona</taxon>
    </lineage>
</organism>
<dbReference type="PANTHER" id="PTHR11161">
    <property type="entry name" value="O-ACYLTRANSFERASE"/>
    <property type="match status" value="1"/>
</dbReference>
<feature type="transmembrane region" description="Helical" evidence="1">
    <location>
        <begin position="57"/>
        <end position="76"/>
    </location>
</feature>
<dbReference type="EMBL" id="KZ309220">
    <property type="protein sequence ID" value="KAG8237762.1"/>
    <property type="molecule type" value="Genomic_DNA"/>
</dbReference>
<dbReference type="Proteomes" id="UP000792457">
    <property type="component" value="Unassembled WGS sequence"/>
</dbReference>
<dbReference type="AlphaFoldDB" id="A0A8K0KN93"/>
<keyword evidence="1" id="KW-1133">Transmembrane helix</keyword>
<reference evidence="2" key="2">
    <citation type="submission" date="2017-10" db="EMBL/GenBank/DDBJ databases">
        <title>Ladona fulva Genome sequencing and assembly.</title>
        <authorList>
            <person name="Murali S."/>
            <person name="Richards S."/>
            <person name="Bandaranaike D."/>
            <person name="Bellair M."/>
            <person name="Blankenburg K."/>
            <person name="Chao H."/>
            <person name="Dinh H."/>
            <person name="Doddapaneni H."/>
            <person name="Dugan-Rocha S."/>
            <person name="Elkadiri S."/>
            <person name="Gnanaolivu R."/>
            <person name="Hernandez B."/>
            <person name="Skinner E."/>
            <person name="Javaid M."/>
            <person name="Lee S."/>
            <person name="Li M."/>
            <person name="Ming W."/>
            <person name="Munidasa M."/>
            <person name="Muniz J."/>
            <person name="Nguyen L."/>
            <person name="Hughes D."/>
            <person name="Osuji N."/>
            <person name="Pu L.-L."/>
            <person name="Puazo M."/>
            <person name="Qu C."/>
            <person name="Quiroz J."/>
            <person name="Raj R."/>
            <person name="Weissenberger G."/>
            <person name="Xin Y."/>
            <person name="Zou X."/>
            <person name="Han Y."/>
            <person name="Worley K."/>
            <person name="Muzny D."/>
            <person name="Gibbs R."/>
        </authorList>
    </citation>
    <scope>NUCLEOTIDE SEQUENCE</scope>
    <source>
        <strain evidence="2">Sampled in the wild</strain>
    </source>
</reference>
<evidence type="ECO:0000313" key="3">
    <source>
        <dbReference type="Proteomes" id="UP000792457"/>
    </source>
</evidence>
<dbReference type="PANTHER" id="PTHR11161:SF71">
    <property type="entry name" value="NOSE RESISTANT-TO-FLUOXETINE PROTEIN N-TERMINAL DOMAIN-CONTAINING PROTEIN"/>
    <property type="match status" value="1"/>
</dbReference>
<reference evidence="2" key="1">
    <citation type="submission" date="2013-04" db="EMBL/GenBank/DDBJ databases">
        <authorList>
            <person name="Qu J."/>
            <person name="Murali S.C."/>
            <person name="Bandaranaike D."/>
            <person name="Bellair M."/>
            <person name="Blankenburg K."/>
            <person name="Chao H."/>
            <person name="Dinh H."/>
            <person name="Doddapaneni H."/>
            <person name="Downs B."/>
            <person name="Dugan-Rocha S."/>
            <person name="Elkadiri S."/>
            <person name="Gnanaolivu R.D."/>
            <person name="Hernandez B."/>
            <person name="Javaid M."/>
            <person name="Jayaseelan J.C."/>
            <person name="Lee S."/>
            <person name="Li M."/>
            <person name="Ming W."/>
            <person name="Munidasa M."/>
            <person name="Muniz J."/>
            <person name="Nguyen L."/>
            <person name="Ongeri F."/>
            <person name="Osuji N."/>
            <person name="Pu L.-L."/>
            <person name="Puazo M."/>
            <person name="Qu C."/>
            <person name="Quiroz J."/>
            <person name="Raj R."/>
            <person name="Weissenberger G."/>
            <person name="Xin Y."/>
            <person name="Zou X."/>
            <person name="Han Y."/>
            <person name="Richards S."/>
            <person name="Worley K."/>
            <person name="Muzny D."/>
            <person name="Gibbs R."/>
        </authorList>
    </citation>
    <scope>NUCLEOTIDE SEQUENCE</scope>
    <source>
        <strain evidence="2">Sampled in the wild</strain>
    </source>
</reference>
<accession>A0A8K0KN93</accession>
<feature type="transmembrane region" description="Helical" evidence="1">
    <location>
        <begin position="85"/>
        <end position="105"/>
    </location>
</feature>
<comment type="caution">
    <text evidence="2">The sequence shown here is derived from an EMBL/GenBank/DDBJ whole genome shotgun (WGS) entry which is preliminary data.</text>
</comment>
<name>A0A8K0KN93_LADFU</name>
<dbReference type="OrthoDB" id="6585993at2759"/>
<sequence length="276" mass="31532">MFVVAFYATLFIKTGYGPVWNLKIGMERDRCLQNWWTNLLYVNTVVNANEMCVIQSWYVTSDMHLFVISVPVVYLLTKRPTTGKIVLSLLFIASVVVPFTVTYYQQLEPLVLGYMENLIDLAKYDTFRLSYIQTYMRGTPYFMGIALGYALHHIKKSQVKIPQVWINVITVCSFISGFLPILIASIFYQPEYQYSALTAGIYAALHRVSWGLGMCGCIILHQTLGDIFMTFIAAFIVSMLIEAPLLGIEKLIFQEAKSQEKTPSIKQNHTKQDEKI</sequence>
<evidence type="ECO:0008006" key="4">
    <source>
        <dbReference type="Google" id="ProtNLM"/>
    </source>
</evidence>
<dbReference type="InterPro" id="IPR052728">
    <property type="entry name" value="O2_lipid_transport_reg"/>
</dbReference>
<gene>
    <name evidence="2" type="ORF">J437_LFUL014305</name>
</gene>
<feature type="transmembrane region" description="Helical" evidence="1">
    <location>
        <begin position="164"/>
        <end position="188"/>
    </location>
</feature>